<dbReference type="SUPFAM" id="SSF49899">
    <property type="entry name" value="Concanavalin A-like lectins/glucanases"/>
    <property type="match status" value="1"/>
</dbReference>
<sequence length="300" mass="32542">MSYTYTYQSSMTVGVRVYDKKIKKVGAIQSVSYYDPVNYYQRRFGSWPNKNFDSINVRFDGDGSDTIYRGESCASLQLESATAGGAYSKLVLWHDFEETAGTVVGDWKDNVHSVNKPASAVATKSTTSAVGDRCLVFNGTNQYTLGSVTNMPTTKMSFAFWIKTTDTAGTIFSFGGGGSNNVERAVKLSAGKVQLFEKNGGAETSLLSSGTVNDDSWHHIVCTIAGISSVWKIYVDKVDVSASTVNGPGNTNLAVTQTTIAVSYVNAVYSNYYAGSIDDLRVYNDVLTQGEIDELYALKP</sequence>
<organism evidence="2">
    <name type="scientific">marine metagenome</name>
    <dbReference type="NCBI Taxonomy" id="408172"/>
    <lineage>
        <taxon>unclassified sequences</taxon>
        <taxon>metagenomes</taxon>
        <taxon>ecological metagenomes</taxon>
    </lineage>
</organism>
<dbReference type="CDD" id="cd00110">
    <property type="entry name" value="LamG"/>
    <property type="match status" value="1"/>
</dbReference>
<dbReference type="InterPro" id="IPR001791">
    <property type="entry name" value="Laminin_G"/>
</dbReference>
<name>A0A382JSV7_9ZZZZ</name>
<dbReference type="EMBL" id="UINC01076044">
    <property type="protein sequence ID" value="SVC14826.1"/>
    <property type="molecule type" value="Genomic_DNA"/>
</dbReference>
<dbReference type="Pfam" id="PF13385">
    <property type="entry name" value="Laminin_G_3"/>
    <property type="match status" value="1"/>
</dbReference>
<protein>
    <recommendedName>
        <fullName evidence="1">Laminin G domain-containing protein</fullName>
    </recommendedName>
</protein>
<accession>A0A382JSV7</accession>
<dbReference type="AlphaFoldDB" id="A0A382JSV7"/>
<reference evidence="2" key="1">
    <citation type="submission" date="2018-05" db="EMBL/GenBank/DDBJ databases">
        <authorList>
            <person name="Lanie J.A."/>
            <person name="Ng W.-L."/>
            <person name="Kazmierczak K.M."/>
            <person name="Andrzejewski T.M."/>
            <person name="Davidsen T.M."/>
            <person name="Wayne K.J."/>
            <person name="Tettelin H."/>
            <person name="Glass J.I."/>
            <person name="Rusch D."/>
            <person name="Podicherti R."/>
            <person name="Tsui H.-C.T."/>
            <person name="Winkler M.E."/>
        </authorList>
    </citation>
    <scope>NUCLEOTIDE SEQUENCE</scope>
</reference>
<evidence type="ECO:0000313" key="2">
    <source>
        <dbReference type="EMBL" id="SVC14826.1"/>
    </source>
</evidence>
<dbReference type="SMART" id="SM00282">
    <property type="entry name" value="LamG"/>
    <property type="match status" value="1"/>
</dbReference>
<feature type="domain" description="Laminin G" evidence="1">
    <location>
        <begin position="154"/>
        <end position="285"/>
    </location>
</feature>
<evidence type="ECO:0000259" key="1">
    <source>
        <dbReference type="SMART" id="SM00282"/>
    </source>
</evidence>
<dbReference type="Gene3D" id="2.60.120.200">
    <property type="match status" value="1"/>
</dbReference>
<dbReference type="InterPro" id="IPR013320">
    <property type="entry name" value="ConA-like_dom_sf"/>
</dbReference>
<gene>
    <name evidence="2" type="ORF">METZ01_LOCUS267680</name>
</gene>
<proteinExistence type="predicted"/>